<dbReference type="GO" id="GO:0004018">
    <property type="term" value="F:N6-(1,2-dicarboxyethyl)AMP AMP-lyase (fumarate-forming) activity"/>
    <property type="evidence" value="ECO:0007669"/>
    <property type="project" value="TreeGrafter"/>
</dbReference>
<dbReference type="STRING" id="610380.E2BFA8"/>
<dbReference type="GO" id="GO:0070626">
    <property type="term" value="F:(S)-2-(5-amino-1-(5-phospho-D-ribosyl)imidazole-4-carboxamido) succinate lyase (fumarate-forming) activity"/>
    <property type="evidence" value="ECO:0007669"/>
    <property type="project" value="TreeGrafter"/>
</dbReference>
<keyword evidence="4" id="KW-1185">Reference proteome</keyword>
<dbReference type="Proteomes" id="UP000008237">
    <property type="component" value="Unassembled WGS sequence"/>
</dbReference>
<sequence length="424" mass="48513">MSVSKVQNEYCDYRSPLSTRYASKEMRYNFSDQNKFSTWRKLWIYLAKAEMYEDRGTVDCKGDVQITRKHLQYNKKSTHLSTSKSISPICPPDDMEINRSKNTHGSNNTRYSNMLTMSAALNDSLLESCNKTADVTEDVNTHANEAQLDGHCDVAKNKISLKDSNKDNFRNFDMWNSSLVSQLPRSPVRSTSPKKHGLSTKMLDIPRCSWENNIEHTSLNIYNPKTYQCTNNTNVLNYHDKYHYHLANERADPGYPIVTDVVPHQVPLYQNCSVPETSYFMPQSPASPAAQHPQDASYEQYLIFNYFRNIPQMSTSVPSYQHNYSQTDGESLAIDRVFISGRKKNDRKMRPAKTPIKTENNAAVSFSYTGNAQSAKIQNMPKFAQRHARRVLLENTSSNVLSNDANDGRHPRPILKQTPDRVLP</sequence>
<dbReference type="PANTHER" id="PTHR43172:SF1">
    <property type="entry name" value="ADENYLOSUCCINATE LYASE"/>
    <property type="match status" value="1"/>
</dbReference>
<keyword evidence="1 3" id="KW-0456">Lyase</keyword>
<gene>
    <name evidence="3" type="ORF">EAI_11076</name>
</gene>
<protein>
    <submittedName>
        <fullName evidence="3">Adenylosuccinate lyase</fullName>
    </submittedName>
</protein>
<name>E2BFA8_HARSA</name>
<evidence type="ECO:0000313" key="3">
    <source>
        <dbReference type="EMBL" id="EFN85621.1"/>
    </source>
</evidence>
<evidence type="ECO:0000313" key="4">
    <source>
        <dbReference type="Proteomes" id="UP000008237"/>
    </source>
</evidence>
<evidence type="ECO:0000256" key="2">
    <source>
        <dbReference type="SAM" id="MobiDB-lite"/>
    </source>
</evidence>
<proteinExistence type="predicted"/>
<dbReference type="InParanoid" id="E2BFA8"/>
<dbReference type="InterPro" id="IPR024083">
    <property type="entry name" value="Fumarase/histidase_N"/>
</dbReference>
<evidence type="ECO:0000256" key="1">
    <source>
        <dbReference type="ARBA" id="ARBA00023239"/>
    </source>
</evidence>
<feature type="region of interest" description="Disordered" evidence="2">
    <location>
        <begin position="82"/>
        <end position="110"/>
    </location>
</feature>
<dbReference type="Gene3D" id="1.10.275.10">
    <property type="entry name" value="Fumarase/aspartase (N-terminal domain)"/>
    <property type="match status" value="1"/>
</dbReference>
<dbReference type="GO" id="GO:0044208">
    <property type="term" value="P:'de novo' AMP biosynthetic process"/>
    <property type="evidence" value="ECO:0007669"/>
    <property type="project" value="TreeGrafter"/>
</dbReference>
<dbReference type="GO" id="GO:0005829">
    <property type="term" value="C:cytosol"/>
    <property type="evidence" value="ECO:0007669"/>
    <property type="project" value="TreeGrafter"/>
</dbReference>
<dbReference type="PANTHER" id="PTHR43172">
    <property type="entry name" value="ADENYLOSUCCINATE LYASE"/>
    <property type="match status" value="1"/>
</dbReference>
<accession>E2BFA8</accession>
<feature type="region of interest" description="Disordered" evidence="2">
    <location>
        <begin position="396"/>
        <end position="424"/>
    </location>
</feature>
<reference evidence="3 4" key="1">
    <citation type="journal article" date="2010" name="Science">
        <title>Genomic comparison of the ants Camponotus floridanus and Harpegnathos saltator.</title>
        <authorList>
            <person name="Bonasio R."/>
            <person name="Zhang G."/>
            <person name="Ye C."/>
            <person name="Mutti N.S."/>
            <person name="Fang X."/>
            <person name="Qin N."/>
            <person name="Donahue G."/>
            <person name="Yang P."/>
            <person name="Li Q."/>
            <person name="Li C."/>
            <person name="Zhang P."/>
            <person name="Huang Z."/>
            <person name="Berger S.L."/>
            <person name="Reinberg D."/>
            <person name="Wang J."/>
            <person name="Liebig J."/>
        </authorList>
    </citation>
    <scope>NUCLEOTIDE SEQUENCE [LARGE SCALE GENOMIC DNA]</scope>
    <source>
        <strain evidence="3 4">R22 G/1</strain>
    </source>
</reference>
<dbReference type="EMBL" id="GL447982">
    <property type="protein sequence ID" value="EFN85621.1"/>
    <property type="molecule type" value="Genomic_DNA"/>
</dbReference>
<dbReference type="OrthoDB" id="3800936at2759"/>
<organism evidence="4">
    <name type="scientific">Harpegnathos saltator</name>
    <name type="common">Jerdon's jumping ant</name>
    <dbReference type="NCBI Taxonomy" id="610380"/>
    <lineage>
        <taxon>Eukaryota</taxon>
        <taxon>Metazoa</taxon>
        <taxon>Ecdysozoa</taxon>
        <taxon>Arthropoda</taxon>
        <taxon>Hexapoda</taxon>
        <taxon>Insecta</taxon>
        <taxon>Pterygota</taxon>
        <taxon>Neoptera</taxon>
        <taxon>Endopterygota</taxon>
        <taxon>Hymenoptera</taxon>
        <taxon>Apocrita</taxon>
        <taxon>Aculeata</taxon>
        <taxon>Formicoidea</taxon>
        <taxon>Formicidae</taxon>
        <taxon>Ponerinae</taxon>
        <taxon>Ponerini</taxon>
        <taxon>Harpegnathos</taxon>
    </lineage>
</organism>
<dbReference type="AlphaFoldDB" id="E2BFA8"/>
<feature type="compositionally biased region" description="Polar residues" evidence="2">
    <location>
        <begin position="396"/>
        <end position="405"/>
    </location>
</feature>